<dbReference type="OrthoDB" id="3058629at2759"/>
<feature type="region of interest" description="Disordered" evidence="1">
    <location>
        <begin position="234"/>
        <end position="364"/>
    </location>
</feature>
<name>A0A369K9D4_HYPMA</name>
<gene>
    <name evidence="2" type="ORF">Hypma_013911</name>
</gene>
<dbReference type="InParanoid" id="A0A369K9D4"/>
<feature type="compositionally biased region" description="Basic and acidic residues" evidence="1">
    <location>
        <begin position="244"/>
        <end position="254"/>
    </location>
</feature>
<organism evidence="2 3">
    <name type="scientific">Hypsizygus marmoreus</name>
    <name type="common">White beech mushroom</name>
    <name type="synonym">Agaricus marmoreus</name>
    <dbReference type="NCBI Taxonomy" id="39966"/>
    <lineage>
        <taxon>Eukaryota</taxon>
        <taxon>Fungi</taxon>
        <taxon>Dikarya</taxon>
        <taxon>Basidiomycota</taxon>
        <taxon>Agaricomycotina</taxon>
        <taxon>Agaricomycetes</taxon>
        <taxon>Agaricomycetidae</taxon>
        <taxon>Agaricales</taxon>
        <taxon>Tricholomatineae</taxon>
        <taxon>Lyophyllaceae</taxon>
        <taxon>Hypsizygus</taxon>
    </lineage>
</organism>
<evidence type="ECO:0000313" key="3">
    <source>
        <dbReference type="Proteomes" id="UP000076154"/>
    </source>
</evidence>
<keyword evidence="3" id="KW-1185">Reference proteome</keyword>
<sequence length="364" mass="40557">MPVELNSWGRHVSPPILRDGPSTDDNKPYSEMSREKFPWYYGEDAGGYTLTFGKNRGKKVHETSISYLTYCLGFEDPIPAHEPIKLFFAGLEEYAKVACGELIVPFGFTHQGLKIGECDEHWLVWASSQQVLTNKYPVLFSAVKLWLERDHSQEVVQQDSGKVINSTKFNNVSDLAQAGCGAEHSQRPDEREGPDTWVLKQEMGNVKMEFILGPEGDDRYSFAEWVDPVHVQHPQTPVRKSRGSTKEFVEKAEYDSDSTLSDAPSHNTLDGVTSIPRAPSKQKHGTRRSGTIPSLDLSHHAPRLSPETRVTSETGVPSDVFGVKIEPTLTQNIGSKRPRSQSADTLDSEPISPAPKRARAETPE</sequence>
<dbReference type="Proteomes" id="UP000076154">
    <property type="component" value="Unassembled WGS sequence"/>
</dbReference>
<evidence type="ECO:0000256" key="1">
    <source>
        <dbReference type="SAM" id="MobiDB-lite"/>
    </source>
</evidence>
<reference evidence="2" key="1">
    <citation type="submission" date="2018-04" db="EMBL/GenBank/DDBJ databases">
        <title>Whole genome sequencing of Hypsizygus marmoreus.</title>
        <authorList>
            <person name="Choi I.-G."/>
            <person name="Min B."/>
            <person name="Kim J.-G."/>
            <person name="Kim S."/>
            <person name="Oh Y.-L."/>
            <person name="Kong W.-S."/>
            <person name="Park H."/>
            <person name="Jeong J."/>
            <person name="Song E.-S."/>
        </authorList>
    </citation>
    <scope>NUCLEOTIDE SEQUENCE [LARGE SCALE GENOMIC DNA]</scope>
    <source>
        <strain evidence="2">51987-8</strain>
    </source>
</reference>
<feature type="compositionally biased region" description="Polar residues" evidence="1">
    <location>
        <begin position="328"/>
        <end position="345"/>
    </location>
</feature>
<feature type="region of interest" description="Disordered" evidence="1">
    <location>
        <begin position="1"/>
        <end position="30"/>
    </location>
</feature>
<evidence type="ECO:0000313" key="2">
    <source>
        <dbReference type="EMBL" id="RDB30060.1"/>
    </source>
</evidence>
<accession>A0A369K9D4</accession>
<protein>
    <submittedName>
        <fullName evidence="2">Uncharacterized protein</fullName>
    </submittedName>
</protein>
<proteinExistence type="predicted"/>
<feature type="compositionally biased region" description="Polar residues" evidence="1">
    <location>
        <begin position="257"/>
        <end position="271"/>
    </location>
</feature>
<dbReference type="EMBL" id="LUEZ02000009">
    <property type="protein sequence ID" value="RDB30060.1"/>
    <property type="molecule type" value="Genomic_DNA"/>
</dbReference>
<comment type="caution">
    <text evidence="2">The sequence shown here is derived from an EMBL/GenBank/DDBJ whole genome shotgun (WGS) entry which is preliminary data.</text>
</comment>
<dbReference type="AlphaFoldDB" id="A0A369K9D4"/>